<sequence length="125" mass="14503">MQAKDKERQWVRHQMSGDLDDSKLIEGLTGEKAIFRRRMKKEPEPGTPMQKPKHMCICADVSRSMYCVNSNDGRLQKTLEVCLMVMRSLDTHAHKIKVRPVVKFKELINEVPNHLCDFSGFCLTR</sequence>
<evidence type="ECO:0000313" key="2">
    <source>
        <dbReference type="WBParaSite" id="PSAMB.scaffold2169size24886.g16803.t1"/>
    </source>
</evidence>
<accession>A0A914VM02</accession>
<keyword evidence="1" id="KW-1185">Reference proteome</keyword>
<dbReference type="Proteomes" id="UP000887566">
    <property type="component" value="Unplaced"/>
</dbReference>
<dbReference type="InterPro" id="IPR039891">
    <property type="entry name" value="VWA8"/>
</dbReference>
<organism evidence="1 2">
    <name type="scientific">Plectus sambesii</name>
    <dbReference type="NCBI Taxonomy" id="2011161"/>
    <lineage>
        <taxon>Eukaryota</taxon>
        <taxon>Metazoa</taxon>
        <taxon>Ecdysozoa</taxon>
        <taxon>Nematoda</taxon>
        <taxon>Chromadorea</taxon>
        <taxon>Plectida</taxon>
        <taxon>Plectina</taxon>
        <taxon>Plectoidea</taxon>
        <taxon>Plectidae</taxon>
        <taxon>Plectus</taxon>
    </lineage>
</organism>
<dbReference type="WBParaSite" id="PSAMB.scaffold2169size24886.g16803.t1">
    <property type="protein sequence ID" value="PSAMB.scaffold2169size24886.g16803.t1"/>
    <property type="gene ID" value="PSAMB.scaffold2169size24886.g16803"/>
</dbReference>
<name>A0A914VM02_9BILA</name>
<dbReference type="PANTHER" id="PTHR21610">
    <property type="entry name" value="VON WILLEBRAND FACTOR A DOMAIN-CONTAINING PROTEIN 8"/>
    <property type="match status" value="1"/>
</dbReference>
<dbReference type="AlphaFoldDB" id="A0A914VM02"/>
<proteinExistence type="predicted"/>
<reference evidence="2" key="1">
    <citation type="submission" date="2022-11" db="UniProtKB">
        <authorList>
            <consortium name="WormBaseParasite"/>
        </authorList>
    </citation>
    <scope>IDENTIFICATION</scope>
</reference>
<evidence type="ECO:0000313" key="1">
    <source>
        <dbReference type="Proteomes" id="UP000887566"/>
    </source>
</evidence>
<protein>
    <submittedName>
        <fullName evidence="2">Uncharacterized protein</fullName>
    </submittedName>
</protein>
<dbReference type="GO" id="GO:0005737">
    <property type="term" value="C:cytoplasm"/>
    <property type="evidence" value="ECO:0007669"/>
    <property type="project" value="TreeGrafter"/>
</dbReference>
<dbReference type="PANTHER" id="PTHR21610:SF9">
    <property type="entry name" value="VON WILLEBRAND FACTOR A DOMAIN-CONTAINING PROTEIN 8"/>
    <property type="match status" value="1"/>
</dbReference>